<accession>A0A9N8PZ56</accession>
<name>A0A9N8PZ56_CHRIL</name>
<dbReference type="InterPro" id="IPR001828">
    <property type="entry name" value="ANF_lig-bd_rcpt"/>
</dbReference>
<dbReference type="AlphaFoldDB" id="A0A9N8PZ56"/>
<protein>
    <recommendedName>
        <fullName evidence="6">Receptor ligand binding region domain-containing protein</fullName>
    </recommendedName>
</protein>
<reference evidence="7" key="1">
    <citation type="submission" date="2021-12" db="EMBL/GenBank/DDBJ databases">
        <authorList>
            <person name="King R."/>
        </authorList>
    </citation>
    <scope>NUCLEOTIDE SEQUENCE</scope>
</reference>
<keyword evidence="4" id="KW-0472">Membrane</keyword>
<keyword evidence="5" id="KW-0732">Signal</keyword>
<dbReference type="EMBL" id="LR824021">
    <property type="protein sequence ID" value="CAD0203016.1"/>
    <property type="molecule type" value="Genomic_DNA"/>
</dbReference>
<evidence type="ECO:0000256" key="2">
    <source>
        <dbReference type="ARBA" id="ARBA00022692"/>
    </source>
</evidence>
<gene>
    <name evidence="7" type="ORF">CINC_LOCUS4671</name>
</gene>
<evidence type="ECO:0000313" key="7">
    <source>
        <dbReference type="EMBL" id="CAD0203016.1"/>
    </source>
</evidence>
<dbReference type="GO" id="GO:0017046">
    <property type="term" value="F:peptide hormone binding"/>
    <property type="evidence" value="ECO:0007669"/>
    <property type="project" value="TreeGrafter"/>
</dbReference>
<comment type="subcellular location">
    <subcellularLocation>
        <location evidence="1">Membrane</location>
    </subcellularLocation>
</comment>
<dbReference type="GO" id="GO:0007165">
    <property type="term" value="P:signal transduction"/>
    <property type="evidence" value="ECO:0007669"/>
    <property type="project" value="TreeGrafter"/>
</dbReference>
<dbReference type="PANTHER" id="PTHR44755:SF8">
    <property type="entry name" value="RECEPTOR LIGAND BINDING REGION DOMAIN-CONTAINING PROTEIN"/>
    <property type="match status" value="1"/>
</dbReference>
<sequence length="770" mass="84887">MQVLQLLFLFFFVPVLSGSQSSPVEYKVGVLMASRLDSPFDLERCGPAVDLALDKVNKKFLAHHGVKLQKVQGSYPSCSGAIAPGLAADMHFKDDVIAFIGPACAFALEPVARLAAYWNTPIITGMGDQLKSSWTVLHQGVDRGCSGLLPAKITGTSSSAYGRGPRSPRVSLTEVSLHGQYSVGTVSFVGGAVNAKANPVPPAIGRWRSVNGPGTPLVIPDECSESFQQKKKPPSEGELAAPASVVSRMHRLRNLRKGTRPQTLFNDKGKYPTLTRMSYCQCRLPRVFTSVFERFGWTHVALLLDKSDLFSLTVDAKQQILVPNACLFSLKGGKSLEWGLRKKGVLKAVRELDGNERESCEALLKDVSMYARVVILSVRGSLVREFLLAAHALGMTRGDWAFLDVEIFQGQYWGETGWAADDDRDTAARAAYEALLRVSLKLPTGDRFDEFADDVRARAKQHYNYTFSDGEEVNFFIGAFHDGVYLLGMALNETLTEGGDIRDGRNITRRMWGRDFHGITGHVRIDAMGDRDADYAILDLDPVTGKFEVVAFFHGLNSSYKPVAGKAIHWPGGRREAPPDTPRCGFLWNDPMCQGDAELNNTSWRVRPEEVLVEVGTGLGASPALHSINEVLKLSLGWSARGSTGAASNLGTPSLTLSSFTVGLYKGNRVAVKKIHRKKLDLNKKLLWEIKQKENEIEHPPDWERRPIFAAPQCIALNKTCRIISGCLKPTLLNKFSLWLALLYLTLEEKSHARSKKTSRNQTHDIGHPL</sequence>
<dbReference type="Pfam" id="PF01094">
    <property type="entry name" value="ANF_receptor"/>
    <property type="match status" value="2"/>
</dbReference>
<dbReference type="Proteomes" id="UP001154114">
    <property type="component" value="Chromosome 18"/>
</dbReference>
<feature type="chain" id="PRO_5040176270" description="Receptor ligand binding region domain-containing protein" evidence="5">
    <location>
        <begin position="19"/>
        <end position="770"/>
    </location>
</feature>
<keyword evidence="2" id="KW-0812">Transmembrane</keyword>
<dbReference type="FunFam" id="3.40.50.2300:FF:000153">
    <property type="entry name" value="Guanylate cyclase"/>
    <property type="match status" value="1"/>
</dbReference>
<dbReference type="Gene3D" id="3.40.50.2300">
    <property type="match status" value="4"/>
</dbReference>
<evidence type="ECO:0000256" key="4">
    <source>
        <dbReference type="ARBA" id="ARBA00023136"/>
    </source>
</evidence>
<evidence type="ECO:0000256" key="5">
    <source>
        <dbReference type="SAM" id="SignalP"/>
    </source>
</evidence>
<dbReference type="OrthoDB" id="1890790at2759"/>
<dbReference type="GO" id="GO:0016020">
    <property type="term" value="C:membrane"/>
    <property type="evidence" value="ECO:0007669"/>
    <property type="project" value="UniProtKB-SubCell"/>
</dbReference>
<dbReference type="GO" id="GO:0038023">
    <property type="term" value="F:signaling receptor activity"/>
    <property type="evidence" value="ECO:0007669"/>
    <property type="project" value="TreeGrafter"/>
</dbReference>
<feature type="signal peptide" evidence="5">
    <location>
        <begin position="1"/>
        <end position="18"/>
    </location>
</feature>
<evidence type="ECO:0000313" key="8">
    <source>
        <dbReference type="Proteomes" id="UP001154114"/>
    </source>
</evidence>
<evidence type="ECO:0000256" key="1">
    <source>
        <dbReference type="ARBA" id="ARBA00004370"/>
    </source>
</evidence>
<dbReference type="SUPFAM" id="SSF53822">
    <property type="entry name" value="Periplasmic binding protein-like I"/>
    <property type="match status" value="2"/>
</dbReference>
<organism evidence="7 8">
    <name type="scientific">Chrysodeixis includens</name>
    <name type="common">Soybean looper</name>
    <name type="synonym">Pseudoplusia includens</name>
    <dbReference type="NCBI Taxonomy" id="689277"/>
    <lineage>
        <taxon>Eukaryota</taxon>
        <taxon>Metazoa</taxon>
        <taxon>Ecdysozoa</taxon>
        <taxon>Arthropoda</taxon>
        <taxon>Hexapoda</taxon>
        <taxon>Insecta</taxon>
        <taxon>Pterygota</taxon>
        <taxon>Neoptera</taxon>
        <taxon>Endopterygota</taxon>
        <taxon>Lepidoptera</taxon>
        <taxon>Glossata</taxon>
        <taxon>Ditrysia</taxon>
        <taxon>Noctuoidea</taxon>
        <taxon>Noctuidae</taxon>
        <taxon>Plusiinae</taxon>
        <taxon>Chrysodeixis</taxon>
    </lineage>
</organism>
<evidence type="ECO:0000259" key="6">
    <source>
        <dbReference type="Pfam" id="PF01094"/>
    </source>
</evidence>
<feature type="domain" description="Receptor ligand binding region" evidence="6">
    <location>
        <begin position="44"/>
        <end position="124"/>
    </location>
</feature>
<feature type="domain" description="Receptor ligand binding region" evidence="6">
    <location>
        <begin position="263"/>
        <end position="541"/>
    </location>
</feature>
<keyword evidence="8" id="KW-1185">Reference proteome</keyword>
<dbReference type="PANTHER" id="PTHR44755">
    <property type="entry name" value="NATRIURETIC PEPTIDE RECEPTOR 3-RELATED"/>
    <property type="match status" value="1"/>
</dbReference>
<keyword evidence="3" id="KW-1133">Transmembrane helix</keyword>
<dbReference type="InterPro" id="IPR028082">
    <property type="entry name" value="Peripla_BP_I"/>
</dbReference>
<evidence type="ECO:0000256" key="3">
    <source>
        <dbReference type="ARBA" id="ARBA00022989"/>
    </source>
</evidence>
<dbReference type="InterPro" id="IPR052612">
    <property type="entry name" value="ANP_Clearance_Receptor"/>
</dbReference>
<proteinExistence type="predicted"/>